<dbReference type="InterPro" id="IPR011010">
    <property type="entry name" value="DNA_brk_join_enz"/>
</dbReference>
<comment type="caution">
    <text evidence="1">The sequence shown here is derived from an EMBL/GenBank/DDBJ whole genome shotgun (WGS) entry which is preliminary data.</text>
</comment>
<sequence length="127" mass="13977">MHASARIDIEKYLFTLRPILMVAPTDLVFLTRKSRKPGAKHTPWVDMGATVKTLTANYLPSCHGFGAHAFRHLAATSILKADGGDFKTAALVLNDRVGTVEKHYAFLRSGEGSTRMAELLESAFSRM</sequence>
<evidence type="ECO:0000313" key="1">
    <source>
        <dbReference type="EMBL" id="OZI47061.1"/>
    </source>
</evidence>
<evidence type="ECO:0008006" key="3">
    <source>
        <dbReference type="Google" id="ProtNLM"/>
    </source>
</evidence>
<dbReference type="EMBL" id="NEVP01000011">
    <property type="protein sequence ID" value="OZI47061.1"/>
    <property type="molecule type" value="Genomic_DNA"/>
</dbReference>
<protein>
    <recommendedName>
        <fullName evidence="3">Tyr recombinase domain-containing protein</fullName>
    </recommendedName>
</protein>
<evidence type="ECO:0000313" key="2">
    <source>
        <dbReference type="Proteomes" id="UP000216913"/>
    </source>
</evidence>
<organism evidence="1 2">
    <name type="scientific">Bordetella genomosp. 5</name>
    <dbReference type="NCBI Taxonomy" id="1395608"/>
    <lineage>
        <taxon>Bacteria</taxon>
        <taxon>Pseudomonadati</taxon>
        <taxon>Pseudomonadota</taxon>
        <taxon>Betaproteobacteria</taxon>
        <taxon>Burkholderiales</taxon>
        <taxon>Alcaligenaceae</taxon>
        <taxon>Bordetella</taxon>
    </lineage>
</organism>
<dbReference type="SUPFAM" id="SSF56349">
    <property type="entry name" value="DNA breaking-rejoining enzymes"/>
    <property type="match status" value="1"/>
</dbReference>
<proteinExistence type="predicted"/>
<gene>
    <name evidence="1" type="ORF">CAL25_19930</name>
</gene>
<dbReference type="AlphaFoldDB" id="A0A261TCU0"/>
<dbReference type="Proteomes" id="UP000216913">
    <property type="component" value="Unassembled WGS sequence"/>
</dbReference>
<keyword evidence="2" id="KW-1185">Reference proteome</keyword>
<dbReference type="GO" id="GO:0003677">
    <property type="term" value="F:DNA binding"/>
    <property type="evidence" value="ECO:0007669"/>
    <property type="project" value="InterPro"/>
</dbReference>
<name>A0A261TCU0_9BORD</name>
<accession>A0A261TCU0</accession>
<reference evidence="1 2" key="1">
    <citation type="submission" date="2017-05" db="EMBL/GenBank/DDBJ databases">
        <title>Complete and WGS of Bordetella genogroups.</title>
        <authorList>
            <person name="Spilker T."/>
            <person name="LiPuma J."/>
        </authorList>
    </citation>
    <scope>NUCLEOTIDE SEQUENCE [LARGE SCALE GENOMIC DNA]</scope>
    <source>
        <strain evidence="1 2">AU10456</strain>
    </source>
</reference>